<keyword evidence="5 7" id="KW-0472">Membrane</keyword>
<evidence type="ECO:0000313" key="10">
    <source>
        <dbReference type="Proteomes" id="UP001648503"/>
    </source>
</evidence>
<feature type="region of interest" description="Disordered" evidence="6">
    <location>
        <begin position="1"/>
        <end position="56"/>
    </location>
</feature>
<evidence type="ECO:0000256" key="6">
    <source>
        <dbReference type="SAM" id="MobiDB-lite"/>
    </source>
</evidence>
<dbReference type="PANTHER" id="PTHR23292:SF6">
    <property type="entry name" value="FI16602P1-RELATED"/>
    <property type="match status" value="1"/>
</dbReference>
<dbReference type="InterPro" id="IPR006629">
    <property type="entry name" value="LITAF"/>
</dbReference>
<keyword evidence="10" id="KW-1185">Reference proteome</keyword>
<feature type="domain" description="LITAF" evidence="8">
    <location>
        <begin position="116"/>
        <end position="199"/>
    </location>
</feature>
<evidence type="ECO:0000256" key="2">
    <source>
        <dbReference type="ARBA" id="ARBA00005975"/>
    </source>
</evidence>
<dbReference type="EMBL" id="JAFCIX010000406">
    <property type="protein sequence ID" value="KAH6591504.1"/>
    <property type="molecule type" value="Genomic_DNA"/>
</dbReference>
<name>A0ABQ8F3H9_9FUNG</name>
<feature type="transmembrane region" description="Helical" evidence="7">
    <location>
        <begin position="155"/>
        <end position="177"/>
    </location>
</feature>
<protein>
    <recommendedName>
        <fullName evidence="8">LITAF domain-containing protein</fullName>
    </recommendedName>
</protein>
<accession>A0ABQ8F3H9</accession>
<reference evidence="9 10" key="1">
    <citation type="submission" date="2021-02" db="EMBL/GenBank/DDBJ databases">
        <title>Variation within the Batrachochytrium salamandrivorans European outbreak.</title>
        <authorList>
            <person name="Kelly M."/>
            <person name="Pasmans F."/>
            <person name="Shea T.P."/>
            <person name="Munoz J.F."/>
            <person name="Carranza S."/>
            <person name="Cuomo C.A."/>
            <person name="Martel A."/>
        </authorList>
    </citation>
    <scope>NUCLEOTIDE SEQUENCE [LARGE SCALE GENOMIC DNA]</scope>
    <source>
        <strain evidence="9 10">AMFP18/2</strain>
    </source>
</reference>
<dbReference type="Pfam" id="PF10601">
    <property type="entry name" value="zf-LITAF-like"/>
    <property type="match status" value="1"/>
</dbReference>
<gene>
    <name evidence="9" type="ORF">BASA50_008680</name>
</gene>
<evidence type="ECO:0000313" key="9">
    <source>
        <dbReference type="EMBL" id="KAH6591504.1"/>
    </source>
</evidence>
<sequence>MVKDSGNSGYQAADESTNTTPLLAPPPYAAHIAPGAASEASASSTPAPQSGQYMGPTLLPPPGVSVVHHPGGHYYVASQPGVSTGPIAYQQQYPQMPVPSTLLVQAVHINTTNQPVGYQVVDGRMFISASEPVRMYCPYDHCQVVTVVEHNPGCFTYATAAFLCCVFWPAFCLPFCIERCQDKVHRCSLCGNTLATVPP</sequence>
<evidence type="ECO:0000256" key="3">
    <source>
        <dbReference type="ARBA" id="ARBA00022723"/>
    </source>
</evidence>
<organism evidence="9 10">
    <name type="scientific">Batrachochytrium salamandrivorans</name>
    <dbReference type="NCBI Taxonomy" id="1357716"/>
    <lineage>
        <taxon>Eukaryota</taxon>
        <taxon>Fungi</taxon>
        <taxon>Fungi incertae sedis</taxon>
        <taxon>Chytridiomycota</taxon>
        <taxon>Chytridiomycota incertae sedis</taxon>
        <taxon>Chytridiomycetes</taxon>
        <taxon>Rhizophydiales</taxon>
        <taxon>Rhizophydiales incertae sedis</taxon>
        <taxon>Batrachochytrium</taxon>
    </lineage>
</organism>
<comment type="similarity">
    <text evidence="2">Belongs to the CDIP1/LITAF family.</text>
</comment>
<evidence type="ECO:0000256" key="7">
    <source>
        <dbReference type="SAM" id="Phobius"/>
    </source>
</evidence>
<dbReference type="Proteomes" id="UP001648503">
    <property type="component" value="Unassembled WGS sequence"/>
</dbReference>
<keyword evidence="7" id="KW-0812">Transmembrane</keyword>
<evidence type="ECO:0000259" key="8">
    <source>
        <dbReference type="PROSITE" id="PS51837"/>
    </source>
</evidence>
<evidence type="ECO:0000256" key="1">
    <source>
        <dbReference type="ARBA" id="ARBA00004170"/>
    </source>
</evidence>
<dbReference type="PANTHER" id="PTHR23292">
    <property type="entry name" value="LIPOPOLYSACCHARIDE-INDUCED TUMOR NECROSIS FACTOR-ALPHA FACTOR"/>
    <property type="match status" value="1"/>
</dbReference>
<keyword evidence="3" id="KW-0479">Metal-binding</keyword>
<dbReference type="PROSITE" id="PS51837">
    <property type="entry name" value="LITAF"/>
    <property type="match status" value="1"/>
</dbReference>
<feature type="compositionally biased region" description="Polar residues" evidence="6">
    <location>
        <begin position="1"/>
        <end position="20"/>
    </location>
</feature>
<keyword evidence="4" id="KW-0862">Zinc</keyword>
<keyword evidence="7" id="KW-1133">Transmembrane helix</keyword>
<proteinExistence type="inferred from homology"/>
<feature type="compositionally biased region" description="Low complexity" evidence="6">
    <location>
        <begin position="29"/>
        <end position="50"/>
    </location>
</feature>
<comment type="caution">
    <text evidence="9">The sequence shown here is derived from an EMBL/GenBank/DDBJ whole genome shotgun (WGS) entry which is preliminary data.</text>
</comment>
<comment type="subcellular location">
    <subcellularLocation>
        <location evidence="1">Membrane</location>
        <topology evidence="1">Peripheral membrane protein</topology>
    </subcellularLocation>
</comment>
<dbReference type="InterPro" id="IPR037519">
    <property type="entry name" value="LITAF_fam"/>
</dbReference>
<evidence type="ECO:0000256" key="4">
    <source>
        <dbReference type="ARBA" id="ARBA00022833"/>
    </source>
</evidence>
<dbReference type="SMART" id="SM00714">
    <property type="entry name" value="LITAF"/>
    <property type="match status" value="1"/>
</dbReference>
<evidence type="ECO:0000256" key="5">
    <source>
        <dbReference type="ARBA" id="ARBA00023136"/>
    </source>
</evidence>